<dbReference type="VEuPathDB" id="MicrosporidiaDB:TUBRATIS_30210"/>
<dbReference type="STRING" id="291195.A0A437AHC5"/>
<dbReference type="Proteomes" id="UP000282876">
    <property type="component" value="Unassembled WGS sequence"/>
</dbReference>
<evidence type="ECO:0000256" key="6">
    <source>
        <dbReference type="SAM" id="Coils"/>
    </source>
</evidence>
<accession>A0A437AHC5</accession>
<dbReference type="PANTHER" id="PTHR19957">
    <property type="entry name" value="SYNTAXIN"/>
    <property type="match status" value="1"/>
</dbReference>
<evidence type="ECO:0000256" key="5">
    <source>
        <dbReference type="ARBA" id="ARBA00023136"/>
    </source>
</evidence>
<dbReference type="InterPro" id="IPR010989">
    <property type="entry name" value="SNARE"/>
</dbReference>
<feature type="coiled-coil region" evidence="6">
    <location>
        <begin position="189"/>
        <end position="216"/>
    </location>
</feature>
<dbReference type="GO" id="GO:0005484">
    <property type="term" value="F:SNAP receptor activity"/>
    <property type="evidence" value="ECO:0007669"/>
    <property type="project" value="TreeGrafter"/>
</dbReference>
<evidence type="ECO:0000313" key="9">
    <source>
        <dbReference type="EMBL" id="RVD90547.1"/>
    </source>
</evidence>
<evidence type="ECO:0000256" key="2">
    <source>
        <dbReference type="ARBA" id="ARBA00009063"/>
    </source>
</evidence>
<evidence type="ECO:0000256" key="3">
    <source>
        <dbReference type="ARBA" id="ARBA00022692"/>
    </source>
</evidence>
<feature type="transmembrane region" description="Helical" evidence="7">
    <location>
        <begin position="261"/>
        <end position="279"/>
    </location>
</feature>
<dbReference type="PROSITE" id="PS50192">
    <property type="entry name" value="T_SNARE"/>
    <property type="match status" value="1"/>
</dbReference>
<dbReference type="AlphaFoldDB" id="A0A437AHC5"/>
<dbReference type="GO" id="GO:0012505">
    <property type="term" value="C:endomembrane system"/>
    <property type="evidence" value="ECO:0007669"/>
    <property type="project" value="TreeGrafter"/>
</dbReference>
<dbReference type="GO" id="GO:0000149">
    <property type="term" value="F:SNARE binding"/>
    <property type="evidence" value="ECO:0007669"/>
    <property type="project" value="TreeGrafter"/>
</dbReference>
<dbReference type="SMART" id="SM00397">
    <property type="entry name" value="t_SNARE"/>
    <property type="match status" value="1"/>
</dbReference>
<dbReference type="InterPro" id="IPR000727">
    <property type="entry name" value="T_SNARE_dom"/>
</dbReference>
<keyword evidence="10" id="KW-1185">Reference proteome</keyword>
<dbReference type="Pfam" id="PF00804">
    <property type="entry name" value="Syntaxin"/>
    <property type="match status" value="1"/>
</dbReference>
<evidence type="ECO:0000256" key="7">
    <source>
        <dbReference type="SAM" id="Phobius"/>
    </source>
</evidence>
<evidence type="ECO:0000259" key="8">
    <source>
        <dbReference type="PROSITE" id="PS50192"/>
    </source>
</evidence>
<proteinExistence type="inferred from homology"/>
<comment type="subcellular location">
    <subcellularLocation>
        <location evidence="1">Membrane</location>
        <topology evidence="1">Single-pass type IV membrane protein</topology>
    </subcellularLocation>
</comment>
<name>A0A437AHC5_9MICR</name>
<evidence type="ECO:0000313" key="10">
    <source>
        <dbReference type="Proteomes" id="UP000282876"/>
    </source>
</evidence>
<dbReference type="SUPFAM" id="SSF47661">
    <property type="entry name" value="t-snare proteins"/>
    <property type="match status" value="1"/>
</dbReference>
<dbReference type="EMBL" id="RCSS01000848">
    <property type="protein sequence ID" value="RVD90547.1"/>
    <property type="molecule type" value="Genomic_DNA"/>
</dbReference>
<dbReference type="InterPro" id="IPR006011">
    <property type="entry name" value="Syntaxin_N"/>
</dbReference>
<reference evidence="9 10" key="1">
    <citation type="submission" date="2018-10" db="EMBL/GenBank/DDBJ databases">
        <title>Draft genome sequence of the microsporidian Tubulinosema ratisbonensis.</title>
        <authorList>
            <person name="Polonais V."/>
            <person name="Peyretaillade E."/>
            <person name="Niehus S."/>
            <person name="Wawrzyniak I."/>
            <person name="Franchet A."/>
            <person name="Gaspin C."/>
            <person name="Reichstadt M."/>
            <person name="Belser C."/>
            <person name="Labadie K."/>
            <person name="Delbac F."/>
            <person name="Ferrandon D."/>
        </authorList>
    </citation>
    <scope>NUCLEOTIDE SEQUENCE [LARGE SCALE GENOMIC DNA]</scope>
    <source>
        <strain evidence="9 10">Franzen</strain>
    </source>
</reference>
<sequence length="300" mass="34970">MIGQNIYIVKRKKIIKMVDIKFLNKITLIQNSIKKLQQYREKYRELCYTKVRDFPNEEEEKKINKNIETLADLFKSHTERIKSDLEELDIENKKVKEIVGEDSSDYQIRNVQFQKVTQDLKTEINKFRAEQLKYKKEESNRLKNQYMIVNQDADEKEVDKIINSENSEQILQQVIAGGSSSDKKKLKSVEDRNKKIKDLTKRIDELLTLINDLQEMVNKSGNVINKIEVKMAKTESNTDVANKDLDTALRYQVARMWIKRIIYLIVGIALLVGVIWLISKVVPSWGGKSDGKNNSDGKNK</sequence>
<gene>
    <name evidence="9" type="ORF">TUBRATIS_30210</name>
</gene>
<dbReference type="Gene3D" id="1.20.5.110">
    <property type="match status" value="1"/>
</dbReference>
<keyword evidence="3 7" id="KW-0812">Transmembrane</keyword>
<dbReference type="GO" id="GO:0006887">
    <property type="term" value="P:exocytosis"/>
    <property type="evidence" value="ECO:0007669"/>
    <property type="project" value="TreeGrafter"/>
</dbReference>
<keyword evidence="5 7" id="KW-0472">Membrane</keyword>
<dbReference type="PANTHER" id="PTHR19957:SF307">
    <property type="entry name" value="PROTEIN SSO1-RELATED"/>
    <property type="match status" value="1"/>
</dbReference>
<dbReference type="GO" id="GO:0005886">
    <property type="term" value="C:plasma membrane"/>
    <property type="evidence" value="ECO:0007669"/>
    <property type="project" value="TreeGrafter"/>
</dbReference>
<organism evidence="9 10">
    <name type="scientific">Tubulinosema ratisbonensis</name>
    <dbReference type="NCBI Taxonomy" id="291195"/>
    <lineage>
        <taxon>Eukaryota</taxon>
        <taxon>Fungi</taxon>
        <taxon>Fungi incertae sedis</taxon>
        <taxon>Microsporidia</taxon>
        <taxon>Tubulinosematoidea</taxon>
        <taxon>Tubulinosematidae</taxon>
        <taxon>Tubulinosema</taxon>
    </lineage>
</organism>
<dbReference type="GO" id="GO:0006906">
    <property type="term" value="P:vesicle fusion"/>
    <property type="evidence" value="ECO:0007669"/>
    <property type="project" value="TreeGrafter"/>
</dbReference>
<protein>
    <submittedName>
        <fullName evidence="9">t-SNARE complex subunit/syntaxin</fullName>
    </submittedName>
</protein>
<feature type="domain" description="T-SNARE coiled-coil homology" evidence="8">
    <location>
        <begin position="186"/>
        <end position="248"/>
    </location>
</feature>
<dbReference type="GO" id="GO:0031201">
    <property type="term" value="C:SNARE complex"/>
    <property type="evidence" value="ECO:0007669"/>
    <property type="project" value="TreeGrafter"/>
</dbReference>
<evidence type="ECO:0000256" key="1">
    <source>
        <dbReference type="ARBA" id="ARBA00004211"/>
    </source>
</evidence>
<dbReference type="GO" id="GO:0048278">
    <property type="term" value="P:vesicle docking"/>
    <property type="evidence" value="ECO:0007669"/>
    <property type="project" value="TreeGrafter"/>
</dbReference>
<comment type="similarity">
    <text evidence="2">Belongs to the syntaxin family.</text>
</comment>
<dbReference type="InterPro" id="IPR045242">
    <property type="entry name" value="Syntaxin"/>
</dbReference>
<dbReference type="GO" id="GO:0006886">
    <property type="term" value="P:intracellular protein transport"/>
    <property type="evidence" value="ECO:0007669"/>
    <property type="project" value="TreeGrafter"/>
</dbReference>
<comment type="caution">
    <text evidence="9">The sequence shown here is derived from an EMBL/GenBank/DDBJ whole genome shotgun (WGS) entry which is preliminary data.</text>
</comment>
<dbReference type="SMART" id="SM00503">
    <property type="entry name" value="SynN"/>
    <property type="match status" value="1"/>
</dbReference>
<keyword evidence="6" id="KW-0175">Coiled coil</keyword>
<evidence type="ECO:0000256" key="4">
    <source>
        <dbReference type="ARBA" id="ARBA00022989"/>
    </source>
</evidence>
<dbReference type="OrthoDB" id="10255013at2759"/>
<dbReference type="Gene3D" id="1.20.58.70">
    <property type="match status" value="1"/>
</dbReference>
<keyword evidence="4 7" id="KW-1133">Transmembrane helix</keyword>